<comment type="function">
    <text evidence="4">Methylates the class 1 translation termination release factors RF1/PrfA and RF2/PrfB on the glutamine residue of the universally conserved GGQ motif.</text>
</comment>
<dbReference type="InterPro" id="IPR050320">
    <property type="entry name" value="N5-glutamine_MTase"/>
</dbReference>
<dbReference type="NCBIfam" id="TIGR00536">
    <property type="entry name" value="hemK_fam"/>
    <property type="match status" value="1"/>
</dbReference>
<dbReference type="InterPro" id="IPR025714">
    <property type="entry name" value="Methyltranfer_dom"/>
</dbReference>
<dbReference type="PROSITE" id="PS00092">
    <property type="entry name" value="N6_MTASE"/>
    <property type="match status" value="1"/>
</dbReference>
<dbReference type="InterPro" id="IPR002052">
    <property type="entry name" value="DNA_methylase_N6_adenine_CS"/>
</dbReference>
<keyword evidence="1 4" id="KW-0489">Methyltransferase</keyword>
<dbReference type="NCBIfam" id="TIGR03534">
    <property type="entry name" value="RF_mod_PrmC"/>
    <property type="match status" value="1"/>
</dbReference>
<feature type="binding site" evidence="4">
    <location>
        <begin position="197"/>
        <end position="200"/>
    </location>
    <ligand>
        <name>substrate</name>
    </ligand>
</feature>
<comment type="catalytic activity">
    <reaction evidence="4">
        <text>L-glutaminyl-[peptide chain release factor] + S-adenosyl-L-methionine = N(5)-methyl-L-glutaminyl-[peptide chain release factor] + S-adenosyl-L-homocysteine + H(+)</text>
        <dbReference type="Rhea" id="RHEA:42896"/>
        <dbReference type="Rhea" id="RHEA-COMP:10271"/>
        <dbReference type="Rhea" id="RHEA-COMP:10272"/>
        <dbReference type="ChEBI" id="CHEBI:15378"/>
        <dbReference type="ChEBI" id="CHEBI:30011"/>
        <dbReference type="ChEBI" id="CHEBI:57856"/>
        <dbReference type="ChEBI" id="CHEBI:59789"/>
        <dbReference type="ChEBI" id="CHEBI:61891"/>
        <dbReference type="EC" id="2.1.1.297"/>
    </reaction>
</comment>
<keyword evidence="8" id="KW-1185">Reference proteome</keyword>
<dbReference type="PANTHER" id="PTHR18895">
    <property type="entry name" value="HEMK METHYLTRANSFERASE"/>
    <property type="match status" value="1"/>
</dbReference>
<dbReference type="GO" id="GO:0003676">
    <property type="term" value="F:nucleic acid binding"/>
    <property type="evidence" value="ECO:0007669"/>
    <property type="project" value="InterPro"/>
</dbReference>
<feature type="domain" description="Release factor glutamine methyltransferase N-terminal" evidence="6">
    <location>
        <begin position="7"/>
        <end position="75"/>
    </location>
</feature>
<dbReference type="RefSeq" id="WP_091975013.1">
    <property type="nucleotide sequence ID" value="NZ_FODF01000005.1"/>
</dbReference>
<dbReference type="InterPro" id="IPR040758">
    <property type="entry name" value="PrmC_N"/>
</dbReference>
<dbReference type="Gene3D" id="3.40.50.150">
    <property type="entry name" value="Vaccinia Virus protein VP39"/>
    <property type="match status" value="1"/>
</dbReference>
<dbReference type="GO" id="GO:0102559">
    <property type="term" value="F:peptide chain release factor N(5)-glutamine methyltransferase activity"/>
    <property type="evidence" value="ECO:0007669"/>
    <property type="project" value="UniProtKB-EC"/>
</dbReference>
<evidence type="ECO:0000313" key="7">
    <source>
        <dbReference type="EMBL" id="SEN51262.1"/>
    </source>
</evidence>
<accession>A0A1H8H4I4</accession>
<dbReference type="AlphaFoldDB" id="A0A1H8H4I4"/>
<feature type="domain" description="Methyltransferase" evidence="5">
    <location>
        <begin position="115"/>
        <end position="271"/>
    </location>
</feature>
<evidence type="ECO:0000259" key="6">
    <source>
        <dbReference type="Pfam" id="PF17827"/>
    </source>
</evidence>
<feature type="binding site" evidence="4">
    <location>
        <position position="150"/>
    </location>
    <ligand>
        <name>S-adenosyl-L-methionine</name>
        <dbReference type="ChEBI" id="CHEBI:59789"/>
    </ligand>
</feature>
<dbReference type="PANTHER" id="PTHR18895:SF74">
    <property type="entry name" value="MTRF1L RELEASE FACTOR GLUTAMINE METHYLTRANSFERASE"/>
    <property type="match status" value="1"/>
</dbReference>
<dbReference type="InterPro" id="IPR004556">
    <property type="entry name" value="HemK-like"/>
</dbReference>
<evidence type="ECO:0000256" key="3">
    <source>
        <dbReference type="ARBA" id="ARBA00022691"/>
    </source>
</evidence>
<organism evidence="7 8">
    <name type="scientific">Peptostreptococcus russellii</name>
    <dbReference type="NCBI Taxonomy" id="215200"/>
    <lineage>
        <taxon>Bacteria</taxon>
        <taxon>Bacillati</taxon>
        <taxon>Bacillota</taxon>
        <taxon>Clostridia</taxon>
        <taxon>Peptostreptococcales</taxon>
        <taxon>Peptostreptococcaceae</taxon>
        <taxon>Peptostreptococcus</taxon>
    </lineage>
</organism>
<dbReference type="CDD" id="cd02440">
    <property type="entry name" value="AdoMet_MTases"/>
    <property type="match status" value="1"/>
</dbReference>
<sequence>MKKIREIIAEYTEKLMPYSQSARLDVEILLSYVLNIEDKIKLMLNYDKAVDEKSFKEFESLFNKRLNKMPIAYIINKKEFMGIEFYVDENVLIPRPDTEVIVEELISKMNSLSDKKNIKILDMCVGSGAIILSSALLAENADSFQLFGVDISKGALKVCKKNAENLNVKNIQLIESNLFESTQLETLKGQVDIIVSNPPYIEEKIIASLNSDVKDYEPFIALSGGESGMDFYNNIIEDSREFLKDGGMLIFESGHDQANKIADKMISSGFENIYTKKDIQGFERMIAASFKK</sequence>
<name>A0A1H8H4I4_9FIRM</name>
<dbReference type="EMBL" id="FODF01000005">
    <property type="protein sequence ID" value="SEN51262.1"/>
    <property type="molecule type" value="Genomic_DNA"/>
</dbReference>
<gene>
    <name evidence="4" type="primary">prmC</name>
    <name evidence="7" type="ORF">SAMN05216454_10521</name>
</gene>
<dbReference type="Gene3D" id="1.10.8.10">
    <property type="entry name" value="DNA helicase RuvA subunit, C-terminal domain"/>
    <property type="match status" value="1"/>
</dbReference>
<dbReference type="OrthoDB" id="9800643at2"/>
<dbReference type="HAMAP" id="MF_02126">
    <property type="entry name" value="RF_methyltr_PrmC"/>
    <property type="match status" value="1"/>
</dbReference>
<evidence type="ECO:0000256" key="2">
    <source>
        <dbReference type="ARBA" id="ARBA00022679"/>
    </source>
</evidence>
<dbReference type="Pfam" id="PF17827">
    <property type="entry name" value="PrmC_N"/>
    <property type="match status" value="1"/>
</dbReference>
<dbReference type="Pfam" id="PF13847">
    <property type="entry name" value="Methyltransf_31"/>
    <property type="match status" value="1"/>
</dbReference>
<dbReference type="SUPFAM" id="SSF53335">
    <property type="entry name" value="S-adenosyl-L-methionine-dependent methyltransferases"/>
    <property type="match status" value="1"/>
</dbReference>
<dbReference type="EC" id="2.1.1.297" evidence="4"/>
<evidence type="ECO:0000259" key="5">
    <source>
        <dbReference type="Pfam" id="PF13847"/>
    </source>
</evidence>
<proteinExistence type="inferred from homology"/>
<evidence type="ECO:0000313" key="8">
    <source>
        <dbReference type="Proteomes" id="UP000199512"/>
    </source>
</evidence>
<dbReference type="InterPro" id="IPR019874">
    <property type="entry name" value="RF_methyltr_PrmC"/>
</dbReference>
<evidence type="ECO:0000256" key="1">
    <source>
        <dbReference type="ARBA" id="ARBA00022603"/>
    </source>
</evidence>
<reference evidence="7 8" key="1">
    <citation type="submission" date="2016-10" db="EMBL/GenBank/DDBJ databases">
        <authorList>
            <person name="de Groot N.N."/>
        </authorList>
    </citation>
    <scope>NUCLEOTIDE SEQUENCE [LARGE SCALE GENOMIC DNA]</scope>
    <source>
        <strain evidence="7 8">Calf135</strain>
    </source>
</reference>
<dbReference type="InterPro" id="IPR029063">
    <property type="entry name" value="SAM-dependent_MTases_sf"/>
</dbReference>
<protein>
    <recommendedName>
        <fullName evidence="4">Release factor glutamine methyltransferase</fullName>
        <shortName evidence="4">RF MTase</shortName>
        <ecNumber evidence="4">2.1.1.297</ecNumber>
    </recommendedName>
    <alternativeName>
        <fullName evidence="4">N5-glutamine methyltransferase PrmC</fullName>
    </alternativeName>
    <alternativeName>
        <fullName evidence="4">Protein-(glutamine-N5) MTase PrmC</fullName>
    </alternativeName>
    <alternativeName>
        <fullName evidence="4">Protein-glutamine N-methyltransferase PrmC</fullName>
    </alternativeName>
</protein>
<evidence type="ECO:0000256" key="4">
    <source>
        <dbReference type="HAMAP-Rule" id="MF_02126"/>
    </source>
</evidence>
<comment type="caution">
    <text evidence="4">Lacks conserved residue(s) required for the propagation of feature annotation.</text>
</comment>
<dbReference type="STRING" id="215200.SAMN05216454_10521"/>
<keyword evidence="2 4" id="KW-0808">Transferase</keyword>
<keyword evidence="3 4" id="KW-0949">S-adenosyl-L-methionine</keyword>
<dbReference type="Proteomes" id="UP000199512">
    <property type="component" value="Unassembled WGS sequence"/>
</dbReference>
<dbReference type="GO" id="GO:0032259">
    <property type="term" value="P:methylation"/>
    <property type="evidence" value="ECO:0007669"/>
    <property type="project" value="UniProtKB-KW"/>
</dbReference>
<comment type="similarity">
    <text evidence="4">Belongs to the protein N5-glutamine methyltransferase family. PrmC subfamily.</text>
</comment>
<feature type="binding site" evidence="4">
    <location>
        <position position="197"/>
    </location>
    <ligand>
        <name>S-adenosyl-L-methionine</name>
        <dbReference type="ChEBI" id="CHEBI:59789"/>
    </ligand>
</feature>